<proteinExistence type="predicted"/>
<dbReference type="CDD" id="cd06579">
    <property type="entry name" value="TM_PBP1_transp_AraH_like"/>
    <property type="match status" value="1"/>
</dbReference>
<feature type="transmembrane region" description="Helical" evidence="8">
    <location>
        <begin position="139"/>
        <end position="159"/>
    </location>
</feature>
<evidence type="ECO:0000256" key="4">
    <source>
        <dbReference type="ARBA" id="ARBA00022519"/>
    </source>
</evidence>
<evidence type="ECO:0000256" key="6">
    <source>
        <dbReference type="ARBA" id="ARBA00022989"/>
    </source>
</evidence>
<feature type="transmembrane region" description="Helical" evidence="8">
    <location>
        <begin position="84"/>
        <end position="104"/>
    </location>
</feature>
<evidence type="ECO:0000313" key="9">
    <source>
        <dbReference type="EMBL" id="ANJ27510.1"/>
    </source>
</evidence>
<evidence type="ECO:0000256" key="5">
    <source>
        <dbReference type="ARBA" id="ARBA00022692"/>
    </source>
</evidence>
<evidence type="ECO:0000256" key="8">
    <source>
        <dbReference type="SAM" id="Phobius"/>
    </source>
</evidence>
<dbReference type="EMBL" id="CP013979">
    <property type="protein sequence ID" value="ANJ27510.1"/>
    <property type="molecule type" value="Genomic_DNA"/>
</dbReference>
<keyword evidence="7 8" id="KW-0472">Membrane</keyword>
<feature type="transmembrane region" description="Helical" evidence="8">
    <location>
        <begin position="110"/>
        <end position="132"/>
    </location>
</feature>
<dbReference type="PANTHER" id="PTHR32196">
    <property type="entry name" value="ABC TRANSPORTER PERMEASE PROTEIN YPHD-RELATED-RELATED"/>
    <property type="match status" value="1"/>
</dbReference>
<sequence length="369" mass="37869">MGCRRDRPEASRMSRGSVRATSLISDNRVGLLLLIVVLVALIGSLKPMFFSPAFVIGPMLTSIAIFTVVGLAQMVVLSVGQMNLAVGGMAAIGAMGSAMIFQAFDVPLIVGILVGLAFGGAVGALCGVLIAYAGVNSFVVTLAMSFALLGLVPAVYSWVSTGNAITVQTPGLAELGRSKLSDLCLGDVCGPDGIPLILFVALAAMIVIGLLFARSRVGREILLTGSNDRAALLSAIPVPRRIITVHTLSGALAALAGFMLGASTGSFTPGIGQEFMLQSFLGPILGGTLLAGGYVSVIGTFLGITLTVVIRQGLLLFGVGIEGLNILLGTILLIALSADRIRSVTGARSRLRSARADTTVKTEEKAVVS</sequence>
<keyword evidence="2" id="KW-0813">Transport</keyword>
<evidence type="ECO:0000256" key="1">
    <source>
        <dbReference type="ARBA" id="ARBA00004651"/>
    </source>
</evidence>
<protein>
    <recommendedName>
        <fullName evidence="11">ABC transporter permease</fullName>
    </recommendedName>
</protein>
<keyword evidence="10" id="KW-1185">Reference proteome</keyword>
<reference evidence="9 10" key="1">
    <citation type="journal article" date="2016" name="Int. J. Syst. Evol. Microbiol.">
        <title>Agromyces aureus sp. nov., isolated from the rhizosphere of Salix caprea L. grown in a heavy-metal-contaminated soil.</title>
        <authorList>
            <person name="Corretto E."/>
            <person name="Antonielli L."/>
            <person name="Sessitsch A."/>
            <person name="Compant S."/>
            <person name="Gorfer M."/>
            <person name="Kuffner M."/>
            <person name="Brader G."/>
        </authorList>
    </citation>
    <scope>NUCLEOTIDE SEQUENCE [LARGE SCALE GENOMIC DNA]</scope>
    <source>
        <strain evidence="9 10">AR33</strain>
    </source>
</reference>
<feature type="transmembrane region" description="Helical" evidence="8">
    <location>
        <begin position="55"/>
        <end position="77"/>
    </location>
</feature>
<feature type="transmembrane region" description="Helical" evidence="8">
    <location>
        <begin position="29"/>
        <end position="49"/>
    </location>
</feature>
<evidence type="ECO:0000256" key="7">
    <source>
        <dbReference type="ARBA" id="ARBA00023136"/>
    </source>
</evidence>
<feature type="transmembrane region" description="Helical" evidence="8">
    <location>
        <begin position="193"/>
        <end position="213"/>
    </location>
</feature>
<name>A0A191WGT9_9MICO</name>
<dbReference type="STRING" id="453304.ATC03_13105"/>
<dbReference type="Pfam" id="PF02653">
    <property type="entry name" value="BPD_transp_2"/>
    <property type="match status" value="1"/>
</dbReference>
<gene>
    <name evidence="9" type="ORF">ATC03_13105</name>
</gene>
<dbReference type="GO" id="GO:0022857">
    <property type="term" value="F:transmembrane transporter activity"/>
    <property type="evidence" value="ECO:0007669"/>
    <property type="project" value="InterPro"/>
</dbReference>
<keyword evidence="4" id="KW-0997">Cell inner membrane</keyword>
<reference evidence="10" key="2">
    <citation type="submission" date="2016-01" db="EMBL/GenBank/DDBJ databases">
        <title>Complete genome sequence of Agromyces aureus AR33T and comparison with related organisms.</title>
        <authorList>
            <person name="Corretto E."/>
            <person name="Antonielli L."/>
            <person name="Sessitsch A."/>
            <person name="Brader G."/>
        </authorList>
    </citation>
    <scope>NUCLEOTIDE SEQUENCE [LARGE SCALE GENOMIC DNA]</scope>
    <source>
        <strain evidence="10">AR33</strain>
    </source>
</reference>
<evidence type="ECO:0000256" key="3">
    <source>
        <dbReference type="ARBA" id="ARBA00022475"/>
    </source>
</evidence>
<accession>A0A191WGT9</accession>
<feature type="transmembrane region" description="Helical" evidence="8">
    <location>
        <begin position="314"/>
        <end position="336"/>
    </location>
</feature>
<dbReference type="OrthoDB" id="3676653at2"/>
<keyword evidence="3" id="KW-1003">Cell membrane</keyword>
<organism evidence="9 10">
    <name type="scientific">Agromyces aureus</name>
    <dbReference type="NCBI Taxonomy" id="453304"/>
    <lineage>
        <taxon>Bacteria</taxon>
        <taxon>Bacillati</taxon>
        <taxon>Actinomycetota</taxon>
        <taxon>Actinomycetes</taxon>
        <taxon>Micrococcales</taxon>
        <taxon>Microbacteriaceae</taxon>
        <taxon>Agromyces</taxon>
    </lineage>
</organism>
<dbReference type="AlphaFoldDB" id="A0A191WGT9"/>
<keyword evidence="6 8" id="KW-1133">Transmembrane helix</keyword>
<evidence type="ECO:0000313" key="10">
    <source>
        <dbReference type="Proteomes" id="UP000078437"/>
    </source>
</evidence>
<feature type="transmembrane region" description="Helical" evidence="8">
    <location>
        <begin position="280"/>
        <end position="302"/>
    </location>
</feature>
<dbReference type="Proteomes" id="UP000078437">
    <property type="component" value="Chromosome"/>
</dbReference>
<keyword evidence="5 8" id="KW-0812">Transmembrane</keyword>
<evidence type="ECO:0000256" key="2">
    <source>
        <dbReference type="ARBA" id="ARBA00022448"/>
    </source>
</evidence>
<comment type="subcellular location">
    <subcellularLocation>
        <location evidence="1">Cell membrane</location>
        <topology evidence="1">Multi-pass membrane protein</topology>
    </subcellularLocation>
</comment>
<dbReference type="KEGG" id="agy:ATC03_13105"/>
<dbReference type="InterPro" id="IPR001851">
    <property type="entry name" value="ABC_transp_permease"/>
</dbReference>
<dbReference type="PANTHER" id="PTHR32196:SF21">
    <property type="entry name" value="ABC TRANSPORTER PERMEASE PROTEIN YPHD-RELATED"/>
    <property type="match status" value="1"/>
</dbReference>
<dbReference type="GO" id="GO:0005886">
    <property type="term" value="C:plasma membrane"/>
    <property type="evidence" value="ECO:0007669"/>
    <property type="project" value="UniProtKB-SubCell"/>
</dbReference>
<feature type="transmembrane region" description="Helical" evidence="8">
    <location>
        <begin position="242"/>
        <end position="260"/>
    </location>
</feature>
<evidence type="ECO:0008006" key="11">
    <source>
        <dbReference type="Google" id="ProtNLM"/>
    </source>
</evidence>